<keyword evidence="4 6" id="KW-0472">Membrane</keyword>
<dbReference type="GO" id="GO:0022857">
    <property type="term" value="F:transmembrane transporter activity"/>
    <property type="evidence" value="ECO:0007669"/>
    <property type="project" value="InterPro"/>
</dbReference>
<dbReference type="Proteomes" id="UP001153076">
    <property type="component" value="Unassembled WGS sequence"/>
</dbReference>
<dbReference type="Pfam" id="PF00083">
    <property type="entry name" value="Sugar_tr"/>
    <property type="match status" value="1"/>
</dbReference>
<feature type="domain" description="Major facilitator superfamily (MFS) profile" evidence="7">
    <location>
        <begin position="48"/>
        <end position="360"/>
    </location>
</feature>
<dbReference type="AlphaFoldDB" id="A0A9Q1KD33"/>
<evidence type="ECO:0000313" key="8">
    <source>
        <dbReference type="EMBL" id="KAJ8441052.1"/>
    </source>
</evidence>
<dbReference type="OrthoDB" id="5296287at2759"/>
<dbReference type="InterPro" id="IPR036259">
    <property type="entry name" value="MFS_trans_sf"/>
</dbReference>
<dbReference type="Gene3D" id="1.20.1250.20">
    <property type="entry name" value="MFS general substrate transporter like domains"/>
    <property type="match status" value="1"/>
</dbReference>
<dbReference type="EMBL" id="JAKOGI010000177">
    <property type="protein sequence ID" value="KAJ8441052.1"/>
    <property type="molecule type" value="Genomic_DNA"/>
</dbReference>
<evidence type="ECO:0000259" key="7">
    <source>
        <dbReference type="PROSITE" id="PS50850"/>
    </source>
</evidence>
<feature type="region of interest" description="Disordered" evidence="5">
    <location>
        <begin position="320"/>
        <end position="360"/>
    </location>
</feature>
<evidence type="ECO:0000256" key="6">
    <source>
        <dbReference type="SAM" id="Phobius"/>
    </source>
</evidence>
<evidence type="ECO:0000256" key="3">
    <source>
        <dbReference type="ARBA" id="ARBA00022989"/>
    </source>
</evidence>
<dbReference type="InterPro" id="IPR005828">
    <property type="entry name" value="MFS_sugar_transport-like"/>
</dbReference>
<name>A0A9Q1KD33_9CARY</name>
<dbReference type="PROSITE" id="PS50850">
    <property type="entry name" value="MFS"/>
    <property type="match status" value="1"/>
</dbReference>
<dbReference type="PANTHER" id="PTHR24064">
    <property type="entry name" value="SOLUTE CARRIER FAMILY 22 MEMBER"/>
    <property type="match status" value="1"/>
</dbReference>
<protein>
    <recommendedName>
        <fullName evidence="7">Major facilitator superfamily (MFS) profile domain-containing protein</fullName>
    </recommendedName>
</protein>
<evidence type="ECO:0000313" key="9">
    <source>
        <dbReference type="Proteomes" id="UP001153076"/>
    </source>
</evidence>
<comment type="subcellular location">
    <subcellularLocation>
        <location evidence="1">Membrane</location>
        <topology evidence="1">Multi-pass membrane protein</topology>
    </subcellularLocation>
</comment>
<keyword evidence="9" id="KW-1185">Reference proteome</keyword>
<gene>
    <name evidence="8" type="ORF">Cgig2_020343</name>
</gene>
<dbReference type="GO" id="GO:0016020">
    <property type="term" value="C:membrane"/>
    <property type="evidence" value="ECO:0007669"/>
    <property type="project" value="UniProtKB-SubCell"/>
</dbReference>
<keyword evidence="3 6" id="KW-1133">Transmembrane helix</keyword>
<comment type="caution">
    <text evidence="8">The sequence shown here is derived from an EMBL/GenBank/DDBJ whole genome shotgun (WGS) entry which is preliminary data.</text>
</comment>
<feature type="transmembrane region" description="Helical" evidence="6">
    <location>
        <begin position="156"/>
        <end position="179"/>
    </location>
</feature>
<dbReference type="SUPFAM" id="SSF103473">
    <property type="entry name" value="MFS general substrate transporter"/>
    <property type="match status" value="1"/>
</dbReference>
<feature type="transmembrane region" description="Helical" evidence="6">
    <location>
        <begin position="246"/>
        <end position="265"/>
    </location>
</feature>
<sequence length="360" mass="39261">MAAFNVTAPEQLQEPVNDKLNINKPSSSVEELIEDSIGHKLCPTQVVQAILASVPALFNGQQTFISVFTDALPTWHCLDPHGFATCQQHRHSSDISIICGSWAWDRPHSSIISEWGLQCGSSLLTGLPTSSSFLGCLPGGFILATTGDDALGSKNLLFLSSLFMCLAACASAFSPSLWVYCCLRLLSGLGRVSVVTTGLVLLTERVGKRWMIHLVILGLSSFAFGTLSVPGIAYTVRATSSLWRALYLWTSVPGIAYSVVAYFFCYESPRWVLMQGRLSNAIAVLQKIGTPKPSNYYNNVNVNVNKLNDISSGLSSFKKKGNHVYPSETGRRCRRGPFQSPSSFISHPHTPIYTTTKEES</sequence>
<evidence type="ECO:0000256" key="5">
    <source>
        <dbReference type="SAM" id="MobiDB-lite"/>
    </source>
</evidence>
<feature type="transmembrane region" description="Helical" evidence="6">
    <location>
        <begin position="185"/>
        <end position="202"/>
    </location>
</feature>
<organism evidence="8 9">
    <name type="scientific">Carnegiea gigantea</name>
    <dbReference type="NCBI Taxonomy" id="171969"/>
    <lineage>
        <taxon>Eukaryota</taxon>
        <taxon>Viridiplantae</taxon>
        <taxon>Streptophyta</taxon>
        <taxon>Embryophyta</taxon>
        <taxon>Tracheophyta</taxon>
        <taxon>Spermatophyta</taxon>
        <taxon>Magnoliopsida</taxon>
        <taxon>eudicotyledons</taxon>
        <taxon>Gunneridae</taxon>
        <taxon>Pentapetalae</taxon>
        <taxon>Caryophyllales</taxon>
        <taxon>Cactineae</taxon>
        <taxon>Cactaceae</taxon>
        <taxon>Cactoideae</taxon>
        <taxon>Echinocereeae</taxon>
        <taxon>Carnegiea</taxon>
    </lineage>
</organism>
<evidence type="ECO:0000256" key="2">
    <source>
        <dbReference type="ARBA" id="ARBA00022692"/>
    </source>
</evidence>
<proteinExistence type="predicted"/>
<dbReference type="InterPro" id="IPR020846">
    <property type="entry name" value="MFS_dom"/>
</dbReference>
<reference evidence="8" key="1">
    <citation type="submission" date="2022-04" db="EMBL/GenBank/DDBJ databases">
        <title>Carnegiea gigantea Genome sequencing and assembly v2.</title>
        <authorList>
            <person name="Copetti D."/>
            <person name="Sanderson M.J."/>
            <person name="Burquez A."/>
            <person name="Wojciechowski M.F."/>
        </authorList>
    </citation>
    <scope>NUCLEOTIDE SEQUENCE</scope>
    <source>
        <strain evidence="8">SGP5-SGP5p</strain>
        <tissue evidence="8">Aerial part</tissue>
    </source>
</reference>
<accession>A0A9Q1KD33</accession>
<feature type="transmembrane region" description="Helical" evidence="6">
    <location>
        <begin position="214"/>
        <end position="234"/>
    </location>
</feature>
<evidence type="ECO:0000256" key="1">
    <source>
        <dbReference type="ARBA" id="ARBA00004141"/>
    </source>
</evidence>
<keyword evidence="2 6" id="KW-0812">Transmembrane</keyword>
<evidence type="ECO:0000256" key="4">
    <source>
        <dbReference type="ARBA" id="ARBA00023136"/>
    </source>
</evidence>